<dbReference type="GO" id="GO:0022900">
    <property type="term" value="P:electron transport chain"/>
    <property type="evidence" value="ECO:0007669"/>
    <property type="project" value="InterPro"/>
</dbReference>
<organism evidence="1 2">
    <name type="scientific">Guyparkeria halophila</name>
    <dbReference type="NCBI Taxonomy" id="47960"/>
    <lineage>
        <taxon>Bacteria</taxon>
        <taxon>Pseudomonadati</taxon>
        <taxon>Pseudomonadota</taxon>
        <taxon>Gammaproteobacteria</taxon>
        <taxon>Chromatiales</taxon>
        <taxon>Thioalkalibacteraceae</taxon>
        <taxon>Guyparkeria</taxon>
    </lineage>
</organism>
<dbReference type="Gene3D" id="1.20.120.10">
    <property type="entry name" value="Cytochrome c/b562"/>
    <property type="match status" value="1"/>
</dbReference>
<dbReference type="GO" id="GO:0009055">
    <property type="term" value="F:electron transfer activity"/>
    <property type="evidence" value="ECO:0007669"/>
    <property type="project" value="InterPro"/>
</dbReference>
<dbReference type="GO" id="GO:0020037">
    <property type="term" value="F:heme binding"/>
    <property type="evidence" value="ECO:0007669"/>
    <property type="project" value="InterPro"/>
</dbReference>
<evidence type="ECO:0000313" key="2">
    <source>
        <dbReference type="Proteomes" id="UP000427716"/>
    </source>
</evidence>
<dbReference type="InterPro" id="IPR010980">
    <property type="entry name" value="Cyt_c/b562"/>
</dbReference>
<proteinExistence type="predicted"/>
<keyword evidence="2" id="KW-1185">Reference proteome</keyword>
<dbReference type="InterPro" id="IPR002321">
    <property type="entry name" value="Cyt_c_II"/>
</dbReference>
<dbReference type="PROSITE" id="PS51009">
    <property type="entry name" value="CYTCII"/>
    <property type="match status" value="1"/>
</dbReference>
<protein>
    <submittedName>
        <fullName evidence="1">Cytochrome C</fullName>
    </submittedName>
</protein>
<gene>
    <name evidence="1" type="ORF">GM160_05220</name>
</gene>
<dbReference type="GO" id="GO:0005506">
    <property type="term" value="F:iron ion binding"/>
    <property type="evidence" value="ECO:0007669"/>
    <property type="project" value="InterPro"/>
</dbReference>
<accession>A0A6I6D2B0</accession>
<sequence>MKGCLERPAVGPVIGPVVGVLVVLLVAAMGMAVGPAQASEDGHDHDGVHEFHETMEELGEHTERIVKAINHEDWQWVAKEARAIADHPRPPAEERQRIMAFAGDRRAEFQDYDHAAHQAAADLADVAAMEDGREVIRAFADLQATCLDCHASFREDFRAHFYTGK</sequence>
<dbReference type="KEGG" id="ghl:GM160_05220"/>
<name>A0A6I6D2B0_9GAMM</name>
<evidence type="ECO:0000313" key="1">
    <source>
        <dbReference type="EMBL" id="QGT78345.1"/>
    </source>
</evidence>
<dbReference type="Pfam" id="PF01322">
    <property type="entry name" value="Cytochrom_C_2"/>
    <property type="match status" value="1"/>
</dbReference>
<dbReference type="EMBL" id="CP046415">
    <property type="protein sequence ID" value="QGT78345.1"/>
    <property type="molecule type" value="Genomic_DNA"/>
</dbReference>
<dbReference type="Proteomes" id="UP000427716">
    <property type="component" value="Chromosome"/>
</dbReference>
<dbReference type="AlphaFoldDB" id="A0A6I6D2B0"/>
<reference evidence="1 2" key="1">
    <citation type="submission" date="2019-11" db="EMBL/GenBank/DDBJ databases">
        <authorList>
            <person name="Zhang J."/>
            <person name="Sun C."/>
        </authorList>
    </citation>
    <scope>NUCLEOTIDE SEQUENCE [LARGE SCALE GENOMIC DNA]</scope>
    <source>
        <strain evidence="2">sp2</strain>
    </source>
</reference>
<dbReference type="SUPFAM" id="SSF47175">
    <property type="entry name" value="Cytochromes"/>
    <property type="match status" value="1"/>
</dbReference>